<dbReference type="PROSITE" id="PS51257">
    <property type="entry name" value="PROKAR_LIPOPROTEIN"/>
    <property type="match status" value="1"/>
</dbReference>
<keyword evidence="3 6" id="KW-0812">Transmembrane</keyword>
<reference evidence="7" key="1">
    <citation type="submission" date="2021-02" db="EMBL/GenBank/DDBJ databases">
        <authorList>
            <person name="Nowell W R."/>
        </authorList>
    </citation>
    <scope>NUCLEOTIDE SEQUENCE</scope>
    <source>
        <strain evidence="7">Ploen Becks lab</strain>
    </source>
</reference>
<gene>
    <name evidence="7" type="ORF">OXX778_LOCUS6759</name>
</gene>
<keyword evidence="5 6" id="KW-0472">Membrane</keyword>
<feature type="transmembrane region" description="Helical" evidence="6">
    <location>
        <begin position="103"/>
        <end position="127"/>
    </location>
</feature>
<evidence type="ECO:0000256" key="5">
    <source>
        <dbReference type="ARBA" id="ARBA00023136"/>
    </source>
</evidence>
<evidence type="ECO:0000256" key="2">
    <source>
        <dbReference type="ARBA" id="ARBA00006840"/>
    </source>
</evidence>
<evidence type="ECO:0000256" key="6">
    <source>
        <dbReference type="RuleBase" id="RU361218"/>
    </source>
</evidence>
<dbReference type="InterPro" id="IPR000301">
    <property type="entry name" value="Tetraspanin_animals"/>
</dbReference>
<dbReference type="Gene3D" id="1.10.1450.10">
    <property type="entry name" value="Tetraspanin"/>
    <property type="match status" value="1"/>
</dbReference>
<dbReference type="PANTHER" id="PTHR19282:SF552">
    <property type="entry name" value="TETRASPANIN"/>
    <property type="match status" value="1"/>
</dbReference>
<dbReference type="PIRSF" id="PIRSF002419">
    <property type="entry name" value="Tetraspanin"/>
    <property type="match status" value="1"/>
</dbReference>
<evidence type="ECO:0000256" key="4">
    <source>
        <dbReference type="ARBA" id="ARBA00022989"/>
    </source>
</evidence>
<dbReference type="Pfam" id="PF00335">
    <property type="entry name" value="Tetraspanin"/>
    <property type="match status" value="1"/>
</dbReference>
<dbReference type="Proteomes" id="UP000663879">
    <property type="component" value="Unassembled WGS sequence"/>
</dbReference>
<feature type="transmembrane region" description="Helical" evidence="6">
    <location>
        <begin position="248"/>
        <end position="274"/>
    </location>
</feature>
<organism evidence="7 8">
    <name type="scientific">Brachionus calyciflorus</name>
    <dbReference type="NCBI Taxonomy" id="104777"/>
    <lineage>
        <taxon>Eukaryota</taxon>
        <taxon>Metazoa</taxon>
        <taxon>Spiralia</taxon>
        <taxon>Gnathifera</taxon>
        <taxon>Rotifera</taxon>
        <taxon>Eurotatoria</taxon>
        <taxon>Monogononta</taxon>
        <taxon>Pseudotrocha</taxon>
        <taxon>Ploima</taxon>
        <taxon>Brachionidae</taxon>
        <taxon>Brachionus</taxon>
    </lineage>
</organism>
<accession>A0A813T5B1</accession>
<evidence type="ECO:0000256" key="3">
    <source>
        <dbReference type="ARBA" id="ARBA00022692"/>
    </source>
</evidence>
<comment type="subcellular location">
    <subcellularLocation>
        <location evidence="1 6">Membrane</location>
        <topology evidence="1 6">Multi-pass membrane protein</topology>
    </subcellularLocation>
</comment>
<evidence type="ECO:0000256" key="1">
    <source>
        <dbReference type="ARBA" id="ARBA00004141"/>
    </source>
</evidence>
<dbReference type="AlphaFoldDB" id="A0A813T5B1"/>
<keyword evidence="4 6" id="KW-1133">Transmembrane helix</keyword>
<feature type="transmembrane region" description="Helical" evidence="6">
    <location>
        <begin position="74"/>
        <end position="96"/>
    </location>
</feature>
<dbReference type="InterPro" id="IPR008952">
    <property type="entry name" value="Tetraspanin_EC2_sf"/>
</dbReference>
<protein>
    <recommendedName>
        <fullName evidence="6">Tetraspanin</fullName>
    </recommendedName>
</protein>
<sequence>MAKGSGGPRLGCGAKLIRFFLVFFNFIFFVLGCAILALGIYVLIDPSVKQLKEIANTDELQKNGINLNYIDKCGIAFCIFGGFMFLISFLGCCGALKKVKCLLGLYSTILLLILLAEIAIGIFAAVYSSKLKEVLSNVLKQSIKDQYMGEMKNKSLASVAWDAVMFNFECCGVHNFTDFNQPNNVWTIRDGSITPISCCKFKNKKPDWSGVLPSNSSFDYNCYKTPNSNNSNYEIGCYDRVLGLVNMYSVIVIAVAIGIGLILLLGVCFGFYLCKRIRDMDDYV</sequence>
<dbReference type="PANTHER" id="PTHR19282">
    <property type="entry name" value="TETRASPANIN"/>
    <property type="match status" value="1"/>
</dbReference>
<comment type="caution">
    <text evidence="7">The sequence shown here is derived from an EMBL/GenBank/DDBJ whole genome shotgun (WGS) entry which is preliminary data.</text>
</comment>
<keyword evidence="8" id="KW-1185">Reference proteome</keyword>
<evidence type="ECO:0000313" key="8">
    <source>
        <dbReference type="Proteomes" id="UP000663879"/>
    </source>
</evidence>
<dbReference type="EMBL" id="CAJNOC010000820">
    <property type="protein sequence ID" value="CAF0806769.1"/>
    <property type="molecule type" value="Genomic_DNA"/>
</dbReference>
<feature type="transmembrane region" description="Helical" evidence="6">
    <location>
        <begin position="20"/>
        <end position="44"/>
    </location>
</feature>
<dbReference type="OrthoDB" id="6134317at2759"/>
<evidence type="ECO:0000313" key="7">
    <source>
        <dbReference type="EMBL" id="CAF0806769.1"/>
    </source>
</evidence>
<comment type="similarity">
    <text evidence="2 6">Belongs to the tetraspanin (TM4SF) family.</text>
</comment>
<proteinExistence type="inferred from homology"/>
<dbReference type="SUPFAM" id="SSF48652">
    <property type="entry name" value="Tetraspanin"/>
    <property type="match status" value="1"/>
</dbReference>
<dbReference type="PRINTS" id="PR00259">
    <property type="entry name" value="TMFOUR"/>
</dbReference>
<dbReference type="InterPro" id="IPR018499">
    <property type="entry name" value="Tetraspanin/Peripherin"/>
</dbReference>
<dbReference type="GO" id="GO:0005886">
    <property type="term" value="C:plasma membrane"/>
    <property type="evidence" value="ECO:0007669"/>
    <property type="project" value="TreeGrafter"/>
</dbReference>
<name>A0A813T5B1_9BILA</name>